<accession>A0A9W7EWU6</accession>
<evidence type="ECO:0000259" key="2">
    <source>
        <dbReference type="Pfam" id="PF12695"/>
    </source>
</evidence>
<dbReference type="Gene3D" id="3.40.50.1820">
    <property type="entry name" value="alpha/beta hydrolase"/>
    <property type="match status" value="1"/>
</dbReference>
<dbReference type="SUPFAM" id="SSF53474">
    <property type="entry name" value="alpha/beta-Hydrolases"/>
    <property type="match status" value="1"/>
</dbReference>
<gene>
    <name evidence="3" type="ORF">TrVE_jg11042</name>
</gene>
<feature type="signal peptide" evidence="1">
    <location>
        <begin position="1"/>
        <end position="16"/>
    </location>
</feature>
<dbReference type="InterPro" id="IPR029058">
    <property type="entry name" value="AB_hydrolase_fold"/>
</dbReference>
<reference evidence="4" key="1">
    <citation type="journal article" date="2023" name="Commun. Biol.">
        <title>Genome analysis of Parmales, the sister group of diatoms, reveals the evolutionary specialization of diatoms from phago-mixotrophs to photoautotrophs.</title>
        <authorList>
            <person name="Ban H."/>
            <person name="Sato S."/>
            <person name="Yoshikawa S."/>
            <person name="Yamada K."/>
            <person name="Nakamura Y."/>
            <person name="Ichinomiya M."/>
            <person name="Sato N."/>
            <person name="Blanc-Mathieu R."/>
            <person name="Endo H."/>
            <person name="Kuwata A."/>
            <person name="Ogata H."/>
        </authorList>
    </citation>
    <scope>NUCLEOTIDE SEQUENCE [LARGE SCALE GENOMIC DNA]</scope>
    <source>
        <strain evidence="4">NIES 3699</strain>
    </source>
</reference>
<dbReference type="AlphaFoldDB" id="A0A9W7EWU6"/>
<keyword evidence="1" id="KW-0732">Signal</keyword>
<name>A0A9W7EWU6_9STRA</name>
<dbReference type="Proteomes" id="UP001165160">
    <property type="component" value="Unassembled WGS sequence"/>
</dbReference>
<feature type="domain" description="Alpha/beta hydrolase fold-5" evidence="2">
    <location>
        <begin position="35"/>
        <end position="209"/>
    </location>
</feature>
<sequence>MKSFITLLLLLPFSLAWDDVILSPPEGKNGEPKALYFAQGADISTDQYSSILSLLQEKVSFPLWVGIPQCPADVAAIPFGLSSGISRIQKAMTKQGMPSPSHSFYAGHSLGGAMMPDYVASKPNEADAMFLLGSFITRKYKTGSTSGGRPQVEFPVPTLTVGGELDGLCRISRIVEALYTQVTFDENPDDQTDYMPVTVIEGMNHMQFASGEPPSFVKSNDIQSELSEDDAHAAVTDDIAAFLEGIVSGTPSDVIRSRVKETVEFVKPITEALLIEGYEQFLPPCYCETEDEYGGLQYGTCESTEACNGGVRWTGEVSQHLMAGLDDPAVKGLSINAVDSIHLVTEEKPSCHLPHIHGNPVDNANPGVDADPLCESPDGCTLELTTVTQPVYENSGEVDIWRAHFSVPWVDTGFLPITANELKTKIKSRQAIFQAAGLKNVSYVEQDASIADGGEGDRCGEINQKAIDWALEQLPEKTRERYETYGQKLMVGPDIGTCKAGPCWIWDPLRFKKDDDANTVNVQAVYFATENKNSYPCGEGKLLPCSAGFHYCKLLSPARALEWMYVDGLKNVLGLDKE</sequence>
<dbReference type="InterPro" id="IPR029059">
    <property type="entry name" value="AB_hydrolase_5"/>
</dbReference>
<dbReference type="GO" id="GO:0016787">
    <property type="term" value="F:hydrolase activity"/>
    <property type="evidence" value="ECO:0007669"/>
    <property type="project" value="InterPro"/>
</dbReference>
<keyword evidence="4" id="KW-1185">Reference proteome</keyword>
<protein>
    <recommendedName>
        <fullName evidence="2">Alpha/beta hydrolase fold-5 domain-containing protein</fullName>
    </recommendedName>
</protein>
<dbReference type="Pfam" id="PF12695">
    <property type="entry name" value="Abhydrolase_5"/>
    <property type="match status" value="1"/>
</dbReference>
<comment type="caution">
    <text evidence="3">The sequence shown here is derived from an EMBL/GenBank/DDBJ whole genome shotgun (WGS) entry which is preliminary data.</text>
</comment>
<evidence type="ECO:0000256" key="1">
    <source>
        <dbReference type="SAM" id="SignalP"/>
    </source>
</evidence>
<evidence type="ECO:0000313" key="4">
    <source>
        <dbReference type="Proteomes" id="UP001165160"/>
    </source>
</evidence>
<organism evidence="3 4">
    <name type="scientific">Triparma verrucosa</name>
    <dbReference type="NCBI Taxonomy" id="1606542"/>
    <lineage>
        <taxon>Eukaryota</taxon>
        <taxon>Sar</taxon>
        <taxon>Stramenopiles</taxon>
        <taxon>Ochrophyta</taxon>
        <taxon>Bolidophyceae</taxon>
        <taxon>Parmales</taxon>
        <taxon>Triparmaceae</taxon>
        <taxon>Triparma</taxon>
    </lineage>
</organism>
<dbReference type="EMBL" id="BRXX01000159">
    <property type="protein sequence ID" value="GMH94698.1"/>
    <property type="molecule type" value="Genomic_DNA"/>
</dbReference>
<feature type="chain" id="PRO_5040765592" description="Alpha/beta hydrolase fold-5 domain-containing protein" evidence="1">
    <location>
        <begin position="17"/>
        <end position="578"/>
    </location>
</feature>
<proteinExistence type="predicted"/>
<evidence type="ECO:0000313" key="3">
    <source>
        <dbReference type="EMBL" id="GMH94698.1"/>
    </source>
</evidence>